<protein>
    <submittedName>
        <fullName evidence="1">Uncharacterized protein</fullName>
    </submittedName>
</protein>
<reference evidence="1 2" key="1">
    <citation type="submission" date="2018-04" db="EMBL/GenBank/DDBJ databases">
        <authorList>
            <person name="Vogel A."/>
        </authorList>
    </citation>
    <scope>NUCLEOTIDE SEQUENCE [LARGE SCALE GENOMIC DNA]</scope>
</reference>
<evidence type="ECO:0000313" key="1">
    <source>
        <dbReference type="EMBL" id="VFQ79366.1"/>
    </source>
</evidence>
<dbReference type="OrthoDB" id="1411808at2759"/>
<sequence>MKKPGQSTGDLSPSIAERNPLESAYVILSLAILFNMLLPSLGEDIKFCPGSFTANGACASIDCGDLASFQWPASSMFHSCVCSDAGENKSTCTCQIVCGCCG</sequence>
<proteinExistence type="predicted"/>
<accession>A0A484LTQ3</accession>
<dbReference type="EMBL" id="OOIL02001936">
    <property type="protein sequence ID" value="VFQ79366.1"/>
    <property type="molecule type" value="Genomic_DNA"/>
</dbReference>
<organism evidence="1 2">
    <name type="scientific">Cuscuta campestris</name>
    <dbReference type="NCBI Taxonomy" id="132261"/>
    <lineage>
        <taxon>Eukaryota</taxon>
        <taxon>Viridiplantae</taxon>
        <taxon>Streptophyta</taxon>
        <taxon>Embryophyta</taxon>
        <taxon>Tracheophyta</taxon>
        <taxon>Spermatophyta</taxon>
        <taxon>Magnoliopsida</taxon>
        <taxon>eudicotyledons</taxon>
        <taxon>Gunneridae</taxon>
        <taxon>Pentapetalae</taxon>
        <taxon>asterids</taxon>
        <taxon>lamiids</taxon>
        <taxon>Solanales</taxon>
        <taxon>Convolvulaceae</taxon>
        <taxon>Cuscuteae</taxon>
        <taxon>Cuscuta</taxon>
        <taxon>Cuscuta subgen. Grammica</taxon>
        <taxon>Cuscuta sect. Cleistogrammica</taxon>
    </lineage>
</organism>
<dbReference type="AlphaFoldDB" id="A0A484LTQ3"/>
<keyword evidence="2" id="KW-1185">Reference proteome</keyword>
<dbReference type="Proteomes" id="UP000595140">
    <property type="component" value="Unassembled WGS sequence"/>
</dbReference>
<name>A0A484LTQ3_9ASTE</name>
<gene>
    <name evidence="1" type="ORF">CCAM_LOCUS21142</name>
</gene>
<evidence type="ECO:0000313" key="2">
    <source>
        <dbReference type="Proteomes" id="UP000595140"/>
    </source>
</evidence>